<dbReference type="PANTHER" id="PTHR20854">
    <property type="entry name" value="INOSITOL MONOPHOSPHATASE"/>
    <property type="match status" value="1"/>
</dbReference>
<dbReference type="GO" id="GO:0007165">
    <property type="term" value="P:signal transduction"/>
    <property type="evidence" value="ECO:0007669"/>
    <property type="project" value="TreeGrafter"/>
</dbReference>
<keyword evidence="5" id="KW-0378">Hydrolase</keyword>
<dbReference type="GO" id="GO:0006020">
    <property type="term" value="P:inositol metabolic process"/>
    <property type="evidence" value="ECO:0007669"/>
    <property type="project" value="TreeGrafter"/>
</dbReference>
<dbReference type="PROSITE" id="PS00629">
    <property type="entry name" value="IMP_1"/>
    <property type="match status" value="1"/>
</dbReference>
<evidence type="ECO:0000313" key="8">
    <source>
        <dbReference type="EMBL" id="RFU63414.1"/>
    </source>
</evidence>
<protein>
    <recommendedName>
        <fullName evidence="3">inositol-phosphate phosphatase</fullName>
        <ecNumber evidence="3">3.1.3.25</ecNumber>
    </recommendedName>
</protein>
<dbReference type="Proteomes" id="UP000262939">
    <property type="component" value="Unassembled WGS sequence"/>
</dbReference>
<organism evidence="8 9">
    <name type="scientific">Peribacillus glennii</name>
    <dbReference type="NCBI Taxonomy" id="2303991"/>
    <lineage>
        <taxon>Bacteria</taxon>
        <taxon>Bacillati</taxon>
        <taxon>Bacillota</taxon>
        <taxon>Bacilli</taxon>
        <taxon>Bacillales</taxon>
        <taxon>Bacillaceae</taxon>
        <taxon>Peribacillus</taxon>
    </lineage>
</organism>
<dbReference type="EC" id="3.1.3.25" evidence="3"/>
<dbReference type="GO" id="GO:0046872">
    <property type="term" value="F:metal ion binding"/>
    <property type="evidence" value="ECO:0007669"/>
    <property type="project" value="UniProtKB-KW"/>
</dbReference>
<dbReference type="OrthoDB" id="9772456at2"/>
<evidence type="ECO:0000256" key="4">
    <source>
        <dbReference type="ARBA" id="ARBA00022723"/>
    </source>
</evidence>
<dbReference type="SUPFAM" id="SSF56655">
    <property type="entry name" value="Carbohydrate phosphatase"/>
    <property type="match status" value="1"/>
</dbReference>
<feature type="binding site" evidence="7">
    <location>
        <position position="89"/>
    </location>
    <ligand>
        <name>Mg(2+)</name>
        <dbReference type="ChEBI" id="CHEBI:18420"/>
        <label>1</label>
        <note>catalytic</note>
    </ligand>
</feature>
<dbReference type="Pfam" id="PF00459">
    <property type="entry name" value="Inositol_P"/>
    <property type="match status" value="1"/>
</dbReference>
<evidence type="ECO:0000256" key="3">
    <source>
        <dbReference type="ARBA" id="ARBA00013106"/>
    </source>
</evidence>
<feature type="binding site" evidence="7">
    <location>
        <position position="87"/>
    </location>
    <ligand>
        <name>Mg(2+)</name>
        <dbReference type="ChEBI" id="CHEBI:18420"/>
        <label>1</label>
        <note>catalytic</note>
    </ligand>
</feature>
<evidence type="ECO:0000256" key="2">
    <source>
        <dbReference type="ARBA" id="ARBA00001946"/>
    </source>
</evidence>
<dbReference type="CDD" id="cd01637">
    <property type="entry name" value="IMPase_like"/>
    <property type="match status" value="1"/>
</dbReference>
<keyword evidence="6 7" id="KW-0460">Magnesium</keyword>
<accession>A0A372LBZ0</accession>
<dbReference type="FunFam" id="3.30.540.10:FF:000003">
    <property type="entry name" value="Inositol-1-monophosphatase"/>
    <property type="match status" value="1"/>
</dbReference>
<dbReference type="InterPro" id="IPR000760">
    <property type="entry name" value="Inositol_monophosphatase-like"/>
</dbReference>
<comment type="catalytic activity">
    <reaction evidence="1">
        <text>a myo-inositol phosphate + H2O = myo-inositol + phosphate</text>
        <dbReference type="Rhea" id="RHEA:24056"/>
        <dbReference type="ChEBI" id="CHEBI:15377"/>
        <dbReference type="ChEBI" id="CHEBI:17268"/>
        <dbReference type="ChEBI" id="CHEBI:43474"/>
        <dbReference type="ChEBI" id="CHEBI:84139"/>
        <dbReference type="EC" id="3.1.3.25"/>
    </reaction>
</comment>
<dbReference type="InterPro" id="IPR020583">
    <property type="entry name" value="Inositol_monoP_metal-BS"/>
</dbReference>
<feature type="binding site" evidence="7">
    <location>
        <position position="214"/>
    </location>
    <ligand>
        <name>Mg(2+)</name>
        <dbReference type="ChEBI" id="CHEBI:18420"/>
        <label>1</label>
        <note>catalytic</note>
    </ligand>
</feature>
<evidence type="ECO:0000256" key="7">
    <source>
        <dbReference type="PIRSR" id="PIRSR600760-2"/>
    </source>
</evidence>
<evidence type="ECO:0000256" key="6">
    <source>
        <dbReference type="ARBA" id="ARBA00022842"/>
    </source>
</evidence>
<evidence type="ECO:0000256" key="1">
    <source>
        <dbReference type="ARBA" id="ARBA00001033"/>
    </source>
</evidence>
<dbReference type="InterPro" id="IPR020550">
    <property type="entry name" value="Inositol_monophosphatase_CS"/>
</dbReference>
<dbReference type="GO" id="GO:0046854">
    <property type="term" value="P:phosphatidylinositol phosphate biosynthetic process"/>
    <property type="evidence" value="ECO:0007669"/>
    <property type="project" value="InterPro"/>
</dbReference>
<dbReference type="Gene3D" id="3.40.190.80">
    <property type="match status" value="1"/>
</dbReference>
<dbReference type="PRINTS" id="PR00377">
    <property type="entry name" value="IMPHPHTASES"/>
</dbReference>
<comment type="caution">
    <text evidence="8">The sequence shown here is derived from an EMBL/GenBank/DDBJ whole genome shotgun (WGS) entry which is preliminary data.</text>
</comment>
<evidence type="ECO:0000313" key="9">
    <source>
        <dbReference type="Proteomes" id="UP000262939"/>
    </source>
</evidence>
<reference evidence="8 9" key="1">
    <citation type="submission" date="2018-08" db="EMBL/GenBank/DDBJ databases">
        <title>Bacillus chawlae sp. nov., Bacillus glennii sp. nov., and Bacillus saganii sp. nov. Isolated from the Vehicle Assembly Building at Kennedy Space Center where the Viking Spacecraft were Assembled.</title>
        <authorList>
            <person name="Seuylemezian A."/>
            <person name="Vaishampayan P."/>
        </authorList>
    </citation>
    <scope>NUCLEOTIDE SEQUENCE [LARGE SCALE GENOMIC DNA]</scope>
    <source>
        <strain evidence="8 9">V44-8</strain>
    </source>
</reference>
<comment type="cofactor">
    <cofactor evidence="2 7">
        <name>Mg(2+)</name>
        <dbReference type="ChEBI" id="CHEBI:18420"/>
    </cofactor>
</comment>
<evidence type="ECO:0000256" key="5">
    <source>
        <dbReference type="ARBA" id="ARBA00022801"/>
    </source>
</evidence>
<dbReference type="EMBL" id="QVTD01000006">
    <property type="protein sequence ID" value="RFU63414.1"/>
    <property type="molecule type" value="Genomic_DNA"/>
</dbReference>
<name>A0A372LBZ0_9BACI</name>
<dbReference type="Gene3D" id="3.30.540.10">
    <property type="entry name" value="Fructose-1,6-Bisphosphatase, subunit A, domain 1"/>
    <property type="match status" value="1"/>
</dbReference>
<keyword evidence="9" id="KW-1185">Reference proteome</keyword>
<gene>
    <name evidence="8" type="ORF">D0466_11800</name>
</gene>
<proteinExistence type="predicted"/>
<keyword evidence="4 7" id="KW-0479">Metal-binding</keyword>
<dbReference type="RefSeq" id="WP_117322780.1">
    <property type="nucleotide sequence ID" value="NZ_QVTD01000006.1"/>
</dbReference>
<feature type="binding site" evidence="7">
    <location>
        <position position="69"/>
    </location>
    <ligand>
        <name>Mg(2+)</name>
        <dbReference type="ChEBI" id="CHEBI:18420"/>
        <label>1</label>
        <note>catalytic</note>
    </ligand>
</feature>
<sequence length="264" mass="29506">MTNWKQIDTYAKKWIEEAGEKLRCSFEKKLNIETKTNPNDLVTNMDRETEQFFLDKITETFPGHRVLGEEGMGDAVSDLKGIVWIIDPIDGTMNFIHQQRNFAISIGILEDGIGKIGLVYDVVHDELYHAFKGQGAYMNDKEIPKLKEVAVKEAILSLNATWVTENKKLDPSILAPLVRDVRGTRSYGSAALELAFVAAGRLDAYITPRLSPWDFAGGAILIEEAGGEVSDLYGNPLDYIKGGSLFVSKPGLHKEIRENYLKNL</sequence>
<dbReference type="PROSITE" id="PS00630">
    <property type="entry name" value="IMP_2"/>
    <property type="match status" value="1"/>
</dbReference>
<feature type="binding site" evidence="7">
    <location>
        <position position="90"/>
    </location>
    <ligand>
        <name>Mg(2+)</name>
        <dbReference type="ChEBI" id="CHEBI:18420"/>
        <label>2</label>
    </ligand>
</feature>
<dbReference type="PANTHER" id="PTHR20854:SF4">
    <property type="entry name" value="INOSITOL-1-MONOPHOSPHATASE-RELATED"/>
    <property type="match status" value="1"/>
</dbReference>
<dbReference type="AlphaFoldDB" id="A0A372LBZ0"/>
<dbReference type="GO" id="GO:0008934">
    <property type="term" value="F:inositol monophosphate 1-phosphatase activity"/>
    <property type="evidence" value="ECO:0007669"/>
    <property type="project" value="TreeGrafter"/>
</dbReference>